<feature type="region of interest" description="Disordered" evidence="1">
    <location>
        <begin position="1"/>
        <end position="34"/>
    </location>
</feature>
<gene>
    <name evidence="2" type="ORF">SLS63_004097</name>
</gene>
<feature type="compositionally biased region" description="Polar residues" evidence="1">
    <location>
        <begin position="9"/>
        <end position="20"/>
    </location>
</feature>
<evidence type="ECO:0000313" key="2">
    <source>
        <dbReference type="EMBL" id="KAK7735111.1"/>
    </source>
</evidence>
<name>A0ABR1PEW2_DIAER</name>
<organism evidence="2 3">
    <name type="scientific">Diaporthe eres</name>
    <name type="common">Phomopsis oblonga</name>
    <dbReference type="NCBI Taxonomy" id="83184"/>
    <lineage>
        <taxon>Eukaryota</taxon>
        <taxon>Fungi</taxon>
        <taxon>Dikarya</taxon>
        <taxon>Ascomycota</taxon>
        <taxon>Pezizomycotina</taxon>
        <taxon>Sordariomycetes</taxon>
        <taxon>Sordariomycetidae</taxon>
        <taxon>Diaporthales</taxon>
        <taxon>Diaporthaceae</taxon>
        <taxon>Diaporthe</taxon>
        <taxon>Diaporthe eres species complex</taxon>
    </lineage>
</organism>
<evidence type="ECO:0000256" key="1">
    <source>
        <dbReference type="SAM" id="MobiDB-lite"/>
    </source>
</evidence>
<protein>
    <submittedName>
        <fullName evidence="2">Uncharacterized protein</fullName>
    </submittedName>
</protein>
<dbReference type="EMBL" id="JAKNSF020000014">
    <property type="protein sequence ID" value="KAK7735111.1"/>
    <property type="molecule type" value="Genomic_DNA"/>
</dbReference>
<keyword evidence="3" id="KW-1185">Reference proteome</keyword>
<proteinExistence type="predicted"/>
<dbReference type="Proteomes" id="UP001430848">
    <property type="component" value="Unassembled WGS sequence"/>
</dbReference>
<comment type="caution">
    <text evidence="2">The sequence shown here is derived from an EMBL/GenBank/DDBJ whole genome shotgun (WGS) entry which is preliminary data.</text>
</comment>
<evidence type="ECO:0000313" key="3">
    <source>
        <dbReference type="Proteomes" id="UP001430848"/>
    </source>
</evidence>
<reference evidence="2 3" key="1">
    <citation type="submission" date="2024-02" db="EMBL/GenBank/DDBJ databases">
        <title>De novo assembly and annotation of 12 fungi associated with fruit tree decline syndrome in Ontario, Canada.</title>
        <authorList>
            <person name="Sulman M."/>
            <person name="Ellouze W."/>
            <person name="Ilyukhin E."/>
        </authorList>
    </citation>
    <scope>NUCLEOTIDE SEQUENCE [LARGE SCALE GENOMIC DNA]</scope>
    <source>
        <strain evidence="2 3">M169</strain>
    </source>
</reference>
<sequence>MKSLGHNVDGTSATKAPTTKNRLDKSFPSTSSSALVMAGQQTSDELLEMEDWEVAPGRIREEGVAQLNNIAFSKSYLENNQSIPVAADVSFRVETIKSGHKLEFEAVTSKARYCSVASGKLRVSIAGQPEFVIGPHGVFKIKPGLKASAQNRLYIDSVVHVVSVEDGA</sequence>
<accession>A0ABR1PEW2</accession>